<sequence length="320" mass="34844">MTNTSPSDQEMTDVFGRFSSPLPPLPQPADDKIKISGRKKAALATAAVLLGGGAVFAAVNAGLLDDPLGKNMDEPEDSTPVEPTGVESEVMTPLQHDTSSVVQNGTITPGENIDIATEVNEEMSFGQAFAAAREDVGPGGIFSWHGEVYNTYYAEEWKGLSLAQRQAFLKDVGFRPDGRDVAQGPTGMDEPDIYEFVIDGRTAIGIDEDHDGVADAVVFLDEDTNDLIAYLDMGGDDRLDSVYRYDTASEQVVGMYTIEEPFLVDVHRLEEWSSAAYEPSNSNPYLAVSDEKNFEDDSFNNDDYTTDSGYVNDAEMPEMD</sequence>
<dbReference type="AlphaFoldDB" id="A0A8J3D4Q6"/>
<evidence type="ECO:0000256" key="1">
    <source>
        <dbReference type="SAM" id="MobiDB-lite"/>
    </source>
</evidence>
<feature type="region of interest" description="Disordered" evidence="1">
    <location>
        <begin position="1"/>
        <end position="30"/>
    </location>
</feature>
<proteinExistence type="predicted"/>
<dbReference type="RefSeq" id="WP_189565238.1">
    <property type="nucleotide sequence ID" value="NZ_BMXF01000002.1"/>
</dbReference>
<keyword evidence="2" id="KW-0812">Transmembrane</keyword>
<evidence type="ECO:0000256" key="2">
    <source>
        <dbReference type="SAM" id="Phobius"/>
    </source>
</evidence>
<accession>A0A8J3D4Q6</accession>
<keyword evidence="4" id="KW-1185">Reference proteome</keyword>
<gene>
    <name evidence="3" type="ORF">GCM10007390_29600</name>
</gene>
<evidence type="ECO:0000313" key="3">
    <source>
        <dbReference type="EMBL" id="GHB73543.1"/>
    </source>
</evidence>
<keyword evidence="2" id="KW-0472">Membrane</keyword>
<dbReference type="EMBL" id="BMXF01000002">
    <property type="protein sequence ID" value="GHB73543.1"/>
    <property type="molecule type" value="Genomic_DNA"/>
</dbReference>
<comment type="caution">
    <text evidence="3">The sequence shown here is derived from an EMBL/GenBank/DDBJ whole genome shotgun (WGS) entry which is preliminary data.</text>
</comment>
<protein>
    <submittedName>
        <fullName evidence="3">Uncharacterized protein</fullName>
    </submittedName>
</protein>
<feature type="transmembrane region" description="Helical" evidence="2">
    <location>
        <begin position="41"/>
        <end position="64"/>
    </location>
</feature>
<dbReference type="Proteomes" id="UP000598271">
    <property type="component" value="Unassembled WGS sequence"/>
</dbReference>
<evidence type="ECO:0000313" key="4">
    <source>
        <dbReference type="Proteomes" id="UP000598271"/>
    </source>
</evidence>
<organism evidence="3 4">
    <name type="scientific">Persicitalea jodogahamensis</name>
    <dbReference type="NCBI Taxonomy" id="402147"/>
    <lineage>
        <taxon>Bacteria</taxon>
        <taxon>Pseudomonadati</taxon>
        <taxon>Bacteroidota</taxon>
        <taxon>Cytophagia</taxon>
        <taxon>Cytophagales</taxon>
        <taxon>Spirosomataceae</taxon>
        <taxon>Persicitalea</taxon>
    </lineage>
</organism>
<feature type="region of interest" description="Disordered" evidence="1">
    <location>
        <begin position="280"/>
        <end position="320"/>
    </location>
</feature>
<name>A0A8J3D4Q6_9BACT</name>
<reference evidence="3 4" key="1">
    <citation type="journal article" date="2014" name="Int. J. Syst. Evol. Microbiol.">
        <title>Complete genome sequence of Corynebacterium casei LMG S-19264T (=DSM 44701T), isolated from a smear-ripened cheese.</title>
        <authorList>
            <consortium name="US DOE Joint Genome Institute (JGI-PGF)"/>
            <person name="Walter F."/>
            <person name="Albersmeier A."/>
            <person name="Kalinowski J."/>
            <person name="Ruckert C."/>
        </authorList>
    </citation>
    <scope>NUCLEOTIDE SEQUENCE [LARGE SCALE GENOMIC DNA]</scope>
    <source>
        <strain evidence="3 4">KCTC 12866</strain>
    </source>
</reference>
<keyword evidence="2" id="KW-1133">Transmembrane helix</keyword>